<gene>
    <name evidence="1" type="ORF">VNO78_12352</name>
</gene>
<name>A0AAN9SQL9_PSOTE</name>
<organism evidence="1 2">
    <name type="scientific">Psophocarpus tetragonolobus</name>
    <name type="common">Winged bean</name>
    <name type="synonym">Dolichos tetragonolobus</name>
    <dbReference type="NCBI Taxonomy" id="3891"/>
    <lineage>
        <taxon>Eukaryota</taxon>
        <taxon>Viridiplantae</taxon>
        <taxon>Streptophyta</taxon>
        <taxon>Embryophyta</taxon>
        <taxon>Tracheophyta</taxon>
        <taxon>Spermatophyta</taxon>
        <taxon>Magnoliopsida</taxon>
        <taxon>eudicotyledons</taxon>
        <taxon>Gunneridae</taxon>
        <taxon>Pentapetalae</taxon>
        <taxon>rosids</taxon>
        <taxon>fabids</taxon>
        <taxon>Fabales</taxon>
        <taxon>Fabaceae</taxon>
        <taxon>Papilionoideae</taxon>
        <taxon>50 kb inversion clade</taxon>
        <taxon>NPAAA clade</taxon>
        <taxon>indigoferoid/millettioid clade</taxon>
        <taxon>Phaseoleae</taxon>
        <taxon>Psophocarpus</taxon>
    </lineage>
</organism>
<evidence type="ECO:0000313" key="2">
    <source>
        <dbReference type="Proteomes" id="UP001386955"/>
    </source>
</evidence>
<dbReference type="Proteomes" id="UP001386955">
    <property type="component" value="Unassembled WGS sequence"/>
</dbReference>
<dbReference type="EMBL" id="JAYMYS010000003">
    <property type="protein sequence ID" value="KAK7401040.1"/>
    <property type="molecule type" value="Genomic_DNA"/>
</dbReference>
<accession>A0AAN9SQL9</accession>
<reference evidence="1 2" key="1">
    <citation type="submission" date="2024-01" db="EMBL/GenBank/DDBJ databases">
        <title>The genomes of 5 underutilized Papilionoideae crops provide insights into root nodulation and disease resistanc.</title>
        <authorList>
            <person name="Jiang F."/>
        </authorList>
    </citation>
    <scope>NUCLEOTIDE SEQUENCE [LARGE SCALE GENOMIC DNA]</scope>
    <source>
        <strain evidence="1">DUOXIRENSHENG_FW03</strain>
        <tissue evidence="1">Leaves</tissue>
    </source>
</reference>
<dbReference type="AlphaFoldDB" id="A0AAN9SQL9"/>
<proteinExistence type="predicted"/>
<protein>
    <submittedName>
        <fullName evidence="1">Uncharacterized protein</fullName>
    </submittedName>
</protein>
<sequence length="106" mass="12106">MTRTSIVRFANLCQYSPTTTQPPPQQCKFVCHNLLRIVVLAPSKPCCNHRRTSSACRVAIVCSDHHEADLVNCINCRYSNHRSNLHYCHSTQHRHAAILQHVMTLL</sequence>
<keyword evidence="2" id="KW-1185">Reference proteome</keyword>
<comment type="caution">
    <text evidence="1">The sequence shown here is derived from an EMBL/GenBank/DDBJ whole genome shotgun (WGS) entry which is preliminary data.</text>
</comment>
<evidence type="ECO:0000313" key="1">
    <source>
        <dbReference type="EMBL" id="KAK7401040.1"/>
    </source>
</evidence>